<keyword evidence="2" id="KW-0687">Ribonucleoprotein</keyword>
<keyword evidence="1" id="KW-0689">Ribosomal protein</keyword>
<dbReference type="GO" id="GO:0042273">
    <property type="term" value="P:ribosomal large subunit biogenesis"/>
    <property type="evidence" value="ECO:0007669"/>
    <property type="project" value="TreeGrafter"/>
</dbReference>
<evidence type="ECO:0000256" key="3">
    <source>
        <dbReference type="SAM" id="Phobius"/>
    </source>
</evidence>
<keyword evidence="3" id="KW-0472">Membrane</keyword>
<dbReference type="GO" id="GO:0022625">
    <property type="term" value="C:cytosolic large ribosomal subunit"/>
    <property type="evidence" value="ECO:0007669"/>
    <property type="project" value="TreeGrafter"/>
</dbReference>
<name>A0A2P2LFF4_RHIMU</name>
<keyword evidence="3" id="KW-1133">Transmembrane helix</keyword>
<dbReference type="SUPFAM" id="SSF50104">
    <property type="entry name" value="Translation proteins SH3-like domain"/>
    <property type="match status" value="1"/>
</dbReference>
<dbReference type="GO" id="GO:0003723">
    <property type="term" value="F:RNA binding"/>
    <property type="evidence" value="ECO:0007669"/>
    <property type="project" value="InterPro"/>
</dbReference>
<protein>
    <recommendedName>
        <fullName evidence="5">60S ribosomal protein L14</fullName>
    </recommendedName>
</protein>
<feature type="transmembrane region" description="Helical" evidence="3">
    <location>
        <begin position="46"/>
        <end position="66"/>
    </location>
</feature>
<sequence length="68" mass="7985">MPFKRYVEIGRVALINYGKEHGKLVVIVDVVDQNRVPPSPRFQTDFLLLSFYSDLLLLFFYLSFLCRS</sequence>
<dbReference type="Gene3D" id="2.30.30.30">
    <property type="match status" value="1"/>
</dbReference>
<evidence type="ECO:0000313" key="4">
    <source>
        <dbReference type="EMBL" id="MBX16689.1"/>
    </source>
</evidence>
<accession>A0A2P2LFF4</accession>
<organism evidence="4">
    <name type="scientific">Rhizophora mucronata</name>
    <name type="common">Asiatic mangrove</name>
    <dbReference type="NCBI Taxonomy" id="61149"/>
    <lineage>
        <taxon>Eukaryota</taxon>
        <taxon>Viridiplantae</taxon>
        <taxon>Streptophyta</taxon>
        <taxon>Embryophyta</taxon>
        <taxon>Tracheophyta</taxon>
        <taxon>Spermatophyta</taxon>
        <taxon>Magnoliopsida</taxon>
        <taxon>eudicotyledons</taxon>
        <taxon>Gunneridae</taxon>
        <taxon>Pentapetalae</taxon>
        <taxon>rosids</taxon>
        <taxon>fabids</taxon>
        <taxon>Malpighiales</taxon>
        <taxon>Rhizophoraceae</taxon>
        <taxon>Rhizophora</taxon>
    </lineage>
</organism>
<dbReference type="CDD" id="cd23702">
    <property type="entry name" value="eL14"/>
    <property type="match status" value="1"/>
</dbReference>
<dbReference type="GO" id="GO:0003735">
    <property type="term" value="F:structural constituent of ribosome"/>
    <property type="evidence" value="ECO:0007669"/>
    <property type="project" value="InterPro"/>
</dbReference>
<evidence type="ECO:0000256" key="2">
    <source>
        <dbReference type="ARBA" id="ARBA00023274"/>
    </source>
</evidence>
<dbReference type="PANTHER" id="PTHR11127:SF2">
    <property type="entry name" value="LARGE RIBOSOMAL SUBUNIT PROTEIN EL14"/>
    <property type="match status" value="1"/>
</dbReference>
<reference evidence="4" key="1">
    <citation type="submission" date="2018-02" db="EMBL/GenBank/DDBJ databases">
        <title>Rhizophora mucronata_Transcriptome.</title>
        <authorList>
            <person name="Meera S.P."/>
            <person name="Sreeshan A."/>
            <person name="Augustine A."/>
        </authorList>
    </citation>
    <scope>NUCLEOTIDE SEQUENCE</scope>
    <source>
        <tissue evidence="4">Leaf</tissue>
    </source>
</reference>
<dbReference type="InterPro" id="IPR014722">
    <property type="entry name" value="Rib_uL2_dom2"/>
</dbReference>
<proteinExistence type="predicted"/>
<dbReference type="InterPro" id="IPR008991">
    <property type="entry name" value="Translation_prot_SH3-like_sf"/>
</dbReference>
<dbReference type="EMBL" id="GGEC01036205">
    <property type="protein sequence ID" value="MBX16689.1"/>
    <property type="molecule type" value="Transcribed_RNA"/>
</dbReference>
<dbReference type="InterPro" id="IPR039660">
    <property type="entry name" value="Ribosomal_eL14"/>
</dbReference>
<evidence type="ECO:0008006" key="5">
    <source>
        <dbReference type="Google" id="ProtNLM"/>
    </source>
</evidence>
<evidence type="ECO:0000256" key="1">
    <source>
        <dbReference type="ARBA" id="ARBA00022980"/>
    </source>
</evidence>
<dbReference type="PANTHER" id="PTHR11127">
    <property type="entry name" value="60S RIBOSOMAL PROTEIN L14"/>
    <property type="match status" value="1"/>
</dbReference>
<keyword evidence="3" id="KW-0812">Transmembrane</keyword>
<dbReference type="AlphaFoldDB" id="A0A2P2LFF4"/>